<evidence type="ECO:0000313" key="6">
    <source>
        <dbReference type="Proteomes" id="UP000268291"/>
    </source>
</evidence>
<evidence type="ECO:0000313" key="5">
    <source>
        <dbReference type="Proteomes" id="UP000241203"/>
    </source>
</evidence>
<evidence type="ECO:0000313" key="3">
    <source>
        <dbReference type="EMBL" id="PSL39223.1"/>
    </source>
</evidence>
<dbReference type="AlphaFoldDB" id="A0A2P8GZ30"/>
<dbReference type="Proteomes" id="UP000241203">
    <property type="component" value="Unassembled WGS sequence"/>
</dbReference>
<accession>A0A2P8GZ30</accession>
<dbReference type="EMBL" id="PYAU01000001">
    <property type="protein sequence ID" value="PSL39223.1"/>
    <property type="molecule type" value="Genomic_DNA"/>
</dbReference>
<dbReference type="PANTHER" id="PTHR18964:SF149">
    <property type="entry name" value="BIFUNCTIONAL UDP-N-ACETYLGLUCOSAMINE 2-EPIMERASE_N-ACETYLMANNOSAMINE KINASE"/>
    <property type="match status" value="1"/>
</dbReference>
<dbReference type="Pfam" id="PF00480">
    <property type="entry name" value="ROK"/>
    <property type="match status" value="1"/>
</dbReference>
<dbReference type="InterPro" id="IPR005471">
    <property type="entry name" value="Tscrpt_reg_IclR_N"/>
</dbReference>
<keyword evidence="3" id="KW-0418">Kinase</keyword>
<dbReference type="EMBL" id="RZGY01000001">
    <property type="protein sequence ID" value="RUQ86350.1"/>
    <property type="molecule type" value="Genomic_DNA"/>
</dbReference>
<dbReference type="SUPFAM" id="SSF53067">
    <property type="entry name" value="Actin-like ATPase domain"/>
    <property type="match status" value="1"/>
</dbReference>
<dbReference type="Proteomes" id="UP000268291">
    <property type="component" value="Unassembled WGS sequence"/>
</dbReference>
<dbReference type="InterPro" id="IPR043129">
    <property type="entry name" value="ATPase_NBD"/>
</dbReference>
<evidence type="ECO:0000313" key="4">
    <source>
        <dbReference type="EMBL" id="RUQ86350.1"/>
    </source>
</evidence>
<keyword evidence="6" id="KW-1185">Reference proteome</keyword>
<keyword evidence="3" id="KW-0808">Transferase</keyword>
<proteinExistence type="inferred from homology"/>
<evidence type="ECO:0000259" key="2">
    <source>
        <dbReference type="Pfam" id="PF09339"/>
    </source>
</evidence>
<dbReference type="PANTHER" id="PTHR18964">
    <property type="entry name" value="ROK (REPRESSOR, ORF, KINASE) FAMILY"/>
    <property type="match status" value="1"/>
</dbReference>
<feature type="domain" description="HTH iclR-type" evidence="2">
    <location>
        <begin position="29"/>
        <end position="62"/>
    </location>
</feature>
<dbReference type="SUPFAM" id="SSF46785">
    <property type="entry name" value="Winged helix' DNA-binding domain"/>
    <property type="match status" value="1"/>
</dbReference>
<dbReference type="InterPro" id="IPR000600">
    <property type="entry name" value="ROK"/>
</dbReference>
<name>A0A2P8GZ30_9MICO</name>
<organism evidence="3 5">
    <name type="scientific">Labedella gwakjiensis</name>
    <dbReference type="NCBI Taxonomy" id="390269"/>
    <lineage>
        <taxon>Bacteria</taxon>
        <taxon>Bacillati</taxon>
        <taxon>Actinomycetota</taxon>
        <taxon>Actinomycetes</taxon>
        <taxon>Micrococcales</taxon>
        <taxon>Microbacteriaceae</taxon>
        <taxon>Labedella</taxon>
    </lineage>
</organism>
<dbReference type="GO" id="GO:0006355">
    <property type="term" value="P:regulation of DNA-templated transcription"/>
    <property type="evidence" value="ECO:0007669"/>
    <property type="project" value="InterPro"/>
</dbReference>
<dbReference type="RefSeq" id="WP_106564120.1">
    <property type="nucleotide sequence ID" value="NZ_PYAU01000001.1"/>
</dbReference>
<dbReference type="OrthoDB" id="37575at2"/>
<protein>
    <submittedName>
        <fullName evidence="3">Putative NBD/HSP70 family sugar kinase</fullName>
    </submittedName>
    <submittedName>
        <fullName evidence="4">ROK family protein</fullName>
    </submittedName>
</protein>
<dbReference type="GO" id="GO:0016301">
    <property type="term" value="F:kinase activity"/>
    <property type="evidence" value="ECO:0007669"/>
    <property type="project" value="UniProtKB-KW"/>
</dbReference>
<comment type="similarity">
    <text evidence="1">Belongs to the ROK (NagC/XylR) family.</text>
</comment>
<gene>
    <name evidence="3" type="ORF">CLV49_2857</name>
    <name evidence="4" type="ORF">ELQ93_04955</name>
</gene>
<evidence type="ECO:0000256" key="1">
    <source>
        <dbReference type="ARBA" id="ARBA00006479"/>
    </source>
</evidence>
<reference evidence="3 5" key="1">
    <citation type="submission" date="2018-03" db="EMBL/GenBank/DDBJ databases">
        <title>Genomic Encyclopedia of Archaeal and Bacterial Type Strains, Phase II (KMG-II): from individual species to whole genera.</title>
        <authorList>
            <person name="Goeker M."/>
        </authorList>
    </citation>
    <scope>NUCLEOTIDE SEQUENCE [LARGE SCALE GENOMIC DNA]</scope>
    <source>
        <strain evidence="3 5">DSM 21548</strain>
    </source>
</reference>
<dbReference type="GO" id="GO:0003677">
    <property type="term" value="F:DNA binding"/>
    <property type="evidence" value="ECO:0007669"/>
    <property type="project" value="InterPro"/>
</dbReference>
<dbReference type="Pfam" id="PF09339">
    <property type="entry name" value="HTH_IclR"/>
    <property type="match status" value="1"/>
</dbReference>
<dbReference type="Gene3D" id="1.10.10.10">
    <property type="entry name" value="Winged helix-like DNA-binding domain superfamily/Winged helix DNA-binding domain"/>
    <property type="match status" value="1"/>
</dbReference>
<sequence length="400" mass="42063">MDRTTSSAPTGAPRTANVAAVLDHAWATQAFTATDVIEATGLSRSTAIALCDELIELGWLTELDDSRQAGAEYRKGRPARRYELHVDAGVVVGVDAGAHSITAVVTDLRGRELSRSHRPVDPAADADDRIAAIDAAIDDALAVGGHKRPLCVAIGVPTPVDVRGLAPDHDYFWQRMNPRVVERVRDRGCAVLVDNDANLATLAEGSIGAGLGIDSYITIVTGERLGAGYVVDGRLVRGRGQAGELHLLGLVDGVGSARGIVALLRDWGREHRESGGLPEGSPLASLPVDQVDAQAVFDAAEDGDVVAVHLLERMADRIARMSAVLAGVLDVERIVFAGALVSSMGRLLDLTTALLPSYMNAEPPELVASTLGGDIVAQGAVASAIDRVRRNALRIELSAR</sequence>
<dbReference type="InterPro" id="IPR036390">
    <property type="entry name" value="WH_DNA-bd_sf"/>
</dbReference>
<dbReference type="InterPro" id="IPR036388">
    <property type="entry name" value="WH-like_DNA-bd_sf"/>
</dbReference>
<dbReference type="Gene3D" id="3.30.420.40">
    <property type="match status" value="2"/>
</dbReference>
<comment type="caution">
    <text evidence="3">The sequence shown here is derived from an EMBL/GenBank/DDBJ whole genome shotgun (WGS) entry which is preliminary data.</text>
</comment>
<reference evidence="4 6" key="2">
    <citation type="submission" date="2018-12" db="EMBL/GenBank/DDBJ databases">
        <authorList>
            <person name="hu s."/>
            <person name="Xu Y."/>
            <person name="Xu B."/>
            <person name="Li F."/>
        </authorList>
    </citation>
    <scope>NUCLEOTIDE SEQUENCE [LARGE SCALE GENOMIC DNA]</scope>
    <source>
        <strain evidence="4 6">KSW2-17</strain>
    </source>
</reference>